<dbReference type="AlphaFoldDB" id="A0A9W4NPK5"/>
<feature type="transmembrane region" description="Helical" evidence="3">
    <location>
        <begin position="219"/>
        <end position="241"/>
    </location>
</feature>
<dbReference type="InterPro" id="IPR011701">
    <property type="entry name" value="MFS"/>
</dbReference>
<evidence type="ECO:0000256" key="3">
    <source>
        <dbReference type="SAM" id="Phobius"/>
    </source>
</evidence>
<dbReference type="InterPro" id="IPR036259">
    <property type="entry name" value="MFS_trans_sf"/>
</dbReference>
<feature type="transmembrane region" description="Helical" evidence="3">
    <location>
        <begin position="320"/>
        <end position="339"/>
    </location>
</feature>
<evidence type="ECO:0000313" key="6">
    <source>
        <dbReference type="Proteomes" id="UP001152592"/>
    </source>
</evidence>
<feature type="transmembrane region" description="Helical" evidence="3">
    <location>
        <begin position="101"/>
        <end position="123"/>
    </location>
</feature>
<comment type="caution">
    <text evidence="5">The sequence shown here is derived from an EMBL/GenBank/DDBJ whole genome shotgun (WGS) entry which is preliminary data.</text>
</comment>
<dbReference type="OrthoDB" id="3266505at2759"/>
<feature type="transmembrane region" description="Helical" evidence="3">
    <location>
        <begin position="60"/>
        <end position="81"/>
    </location>
</feature>
<dbReference type="GO" id="GO:0016020">
    <property type="term" value="C:membrane"/>
    <property type="evidence" value="ECO:0007669"/>
    <property type="project" value="UniProtKB-SubCell"/>
</dbReference>
<organism evidence="5 6">
    <name type="scientific">Penicillium salamii</name>
    <dbReference type="NCBI Taxonomy" id="1612424"/>
    <lineage>
        <taxon>Eukaryota</taxon>
        <taxon>Fungi</taxon>
        <taxon>Dikarya</taxon>
        <taxon>Ascomycota</taxon>
        <taxon>Pezizomycotina</taxon>
        <taxon>Eurotiomycetes</taxon>
        <taxon>Eurotiomycetidae</taxon>
        <taxon>Eurotiales</taxon>
        <taxon>Aspergillaceae</taxon>
        <taxon>Penicillium</taxon>
    </lineage>
</organism>
<dbReference type="Pfam" id="PF07690">
    <property type="entry name" value="MFS_1"/>
    <property type="match status" value="1"/>
</dbReference>
<dbReference type="EMBL" id="CAJVPD010000247">
    <property type="protein sequence ID" value="CAG8393294.1"/>
    <property type="molecule type" value="Genomic_DNA"/>
</dbReference>
<dbReference type="CDD" id="cd17352">
    <property type="entry name" value="MFS_MCT_SLC16"/>
    <property type="match status" value="1"/>
</dbReference>
<evidence type="ECO:0000259" key="4">
    <source>
        <dbReference type="PROSITE" id="PS50850"/>
    </source>
</evidence>
<sequence>MFRCRTGLSADPPTLTPISRFIARHDLDIPIPRWHQKTPNIRTCPFILLGPRLTFCRPRAWLVIFGAFTCAFCTVGFMNSFGIFQEYYAKNQLASDSASTIAWLGAISILFLFGISVVSGAMLDMFGPKLMVYSGSVGMVFALMMISLCHKFYQFLLAQGVLLGISMALSTWPMLALVGQYIKVKRAAALGIVLAGSSLGGVIWPIVIDRLLKNPKIGFPWTMRIVGFIMIPLFIFSCVAAKSPETQMQGVESASPEPTESKAVDGPGMKQQRKAQALALFRQPALRLLCLAVFIIYFGMFAPFFYTTSYAVEMGFSTTLAFYTVSIVNGASFFGRILPGIVADRYGKFNCCILATISAGLIALCWTKVTSVAGLVLWCAAYGFASGGILSLQQACAAQVATSGTLGLAIGSVSGSAALSAMANVPISGALVEKYGYLSLSIFSGVSLLVGGVLLIAARLVQNKNLHAIV</sequence>
<keyword evidence="3" id="KW-1133">Transmembrane helix</keyword>
<feature type="transmembrane region" description="Helical" evidence="3">
    <location>
        <begin position="435"/>
        <end position="457"/>
    </location>
</feature>
<accession>A0A9W4NPK5</accession>
<protein>
    <recommendedName>
        <fullName evidence="4">Major facilitator superfamily (MFS) profile domain-containing protein</fullName>
    </recommendedName>
</protein>
<feature type="transmembrane region" description="Helical" evidence="3">
    <location>
        <begin position="288"/>
        <end position="308"/>
    </location>
</feature>
<dbReference type="PANTHER" id="PTHR11360">
    <property type="entry name" value="MONOCARBOXYLATE TRANSPORTER"/>
    <property type="match status" value="1"/>
</dbReference>
<feature type="transmembrane region" description="Helical" evidence="3">
    <location>
        <begin position="187"/>
        <end position="207"/>
    </location>
</feature>
<dbReference type="PANTHER" id="PTHR11360:SF250">
    <property type="entry name" value="MFS-TYPE TRANSPORTER AFUA_1G00970"/>
    <property type="match status" value="1"/>
</dbReference>
<feature type="transmembrane region" description="Helical" evidence="3">
    <location>
        <begin position="375"/>
        <end position="392"/>
    </location>
</feature>
<dbReference type="SUPFAM" id="SSF103473">
    <property type="entry name" value="MFS general substrate transporter"/>
    <property type="match status" value="1"/>
</dbReference>
<keyword evidence="3" id="KW-0472">Membrane</keyword>
<dbReference type="Gene3D" id="1.20.1250.20">
    <property type="entry name" value="MFS general substrate transporter like domains"/>
    <property type="match status" value="1"/>
</dbReference>
<feature type="transmembrane region" description="Helical" evidence="3">
    <location>
        <begin position="404"/>
        <end position="423"/>
    </location>
</feature>
<dbReference type="InterPro" id="IPR050327">
    <property type="entry name" value="Proton-linked_MCT"/>
</dbReference>
<evidence type="ECO:0000313" key="5">
    <source>
        <dbReference type="EMBL" id="CAG8393294.1"/>
    </source>
</evidence>
<dbReference type="GO" id="GO:0022857">
    <property type="term" value="F:transmembrane transporter activity"/>
    <property type="evidence" value="ECO:0007669"/>
    <property type="project" value="InterPro"/>
</dbReference>
<dbReference type="InterPro" id="IPR020846">
    <property type="entry name" value="MFS_dom"/>
</dbReference>
<feature type="domain" description="Major facilitator superfamily (MFS) profile" evidence="4">
    <location>
        <begin position="59"/>
        <end position="462"/>
    </location>
</feature>
<feature type="transmembrane region" description="Helical" evidence="3">
    <location>
        <begin position="154"/>
        <end position="175"/>
    </location>
</feature>
<keyword evidence="3" id="KW-0812">Transmembrane</keyword>
<reference evidence="5" key="1">
    <citation type="submission" date="2021-07" db="EMBL/GenBank/DDBJ databases">
        <authorList>
            <person name="Branca A.L. A."/>
        </authorList>
    </citation>
    <scope>NUCLEOTIDE SEQUENCE</scope>
</reference>
<dbReference type="Proteomes" id="UP001152592">
    <property type="component" value="Unassembled WGS sequence"/>
</dbReference>
<feature type="transmembrane region" description="Helical" evidence="3">
    <location>
        <begin position="351"/>
        <end position="369"/>
    </location>
</feature>
<evidence type="ECO:0000256" key="1">
    <source>
        <dbReference type="ARBA" id="ARBA00004141"/>
    </source>
</evidence>
<dbReference type="PROSITE" id="PS50850">
    <property type="entry name" value="MFS"/>
    <property type="match status" value="1"/>
</dbReference>
<evidence type="ECO:0000256" key="2">
    <source>
        <dbReference type="ARBA" id="ARBA00006727"/>
    </source>
</evidence>
<comment type="subcellular location">
    <subcellularLocation>
        <location evidence="1">Membrane</location>
        <topology evidence="1">Multi-pass membrane protein</topology>
    </subcellularLocation>
</comment>
<comment type="similarity">
    <text evidence="2">Belongs to the major facilitator superfamily. Monocarboxylate porter (TC 2.A.1.13) family.</text>
</comment>
<gene>
    <name evidence="5" type="ORF">PSALAMII_LOCUS6900</name>
</gene>
<name>A0A9W4NPK5_9EURO</name>
<proteinExistence type="inferred from homology"/>
<feature type="transmembrane region" description="Helical" evidence="3">
    <location>
        <begin position="130"/>
        <end position="148"/>
    </location>
</feature>